<keyword evidence="2" id="KW-1185">Reference proteome</keyword>
<name>A0A0C2X023_AMAMK</name>
<protein>
    <submittedName>
        <fullName evidence="1">Uncharacterized protein</fullName>
    </submittedName>
</protein>
<sequence>MSNPFLHFHSHHHRFCPNLSLVVDQQTNIFDTSHLSRVPKIIVLSRSVRRSNPLEPELIQLNPYGYTKKSTSALWS</sequence>
<dbReference type="Proteomes" id="UP000054549">
    <property type="component" value="Unassembled WGS sequence"/>
</dbReference>
<reference evidence="1 2" key="1">
    <citation type="submission" date="2014-04" db="EMBL/GenBank/DDBJ databases">
        <title>Evolutionary Origins and Diversification of the Mycorrhizal Mutualists.</title>
        <authorList>
            <consortium name="DOE Joint Genome Institute"/>
            <consortium name="Mycorrhizal Genomics Consortium"/>
            <person name="Kohler A."/>
            <person name="Kuo A."/>
            <person name="Nagy L.G."/>
            <person name="Floudas D."/>
            <person name="Copeland A."/>
            <person name="Barry K.W."/>
            <person name="Cichocki N."/>
            <person name="Veneault-Fourrey C."/>
            <person name="LaButti K."/>
            <person name="Lindquist E.A."/>
            <person name="Lipzen A."/>
            <person name="Lundell T."/>
            <person name="Morin E."/>
            <person name="Murat C."/>
            <person name="Riley R."/>
            <person name="Ohm R."/>
            <person name="Sun H."/>
            <person name="Tunlid A."/>
            <person name="Henrissat B."/>
            <person name="Grigoriev I.V."/>
            <person name="Hibbett D.S."/>
            <person name="Martin F."/>
        </authorList>
    </citation>
    <scope>NUCLEOTIDE SEQUENCE [LARGE SCALE GENOMIC DNA]</scope>
    <source>
        <strain evidence="1 2">Koide BX008</strain>
    </source>
</reference>
<dbReference type="HOGENOM" id="CLU_2653999_0_0_1"/>
<proteinExistence type="predicted"/>
<evidence type="ECO:0000313" key="2">
    <source>
        <dbReference type="Proteomes" id="UP000054549"/>
    </source>
</evidence>
<dbReference type="EMBL" id="KN818276">
    <property type="protein sequence ID" value="KIL61998.1"/>
    <property type="molecule type" value="Genomic_DNA"/>
</dbReference>
<organism evidence="1 2">
    <name type="scientific">Amanita muscaria (strain Koide BX008)</name>
    <dbReference type="NCBI Taxonomy" id="946122"/>
    <lineage>
        <taxon>Eukaryota</taxon>
        <taxon>Fungi</taxon>
        <taxon>Dikarya</taxon>
        <taxon>Basidiomycota</taxon>
        <taxon>Agaricomycotina</taxon>
        <taxon>Agaricomycetes</taxon>
        <taxon>Agaricomycetidae</taxon>
        <taxon>Agaricales</taxon>
        <taxon>Pluteineae</taxon>
        <taxon>Amanitaceae</taxon>
        <taxon>Amanita</taxon>
    </lineage>
</organism>
<evidence type="ECO:0000313" key="1">
    <source>
        <dbReference type="EMBL" id="KIL61998.1"/>
    </source>
</evidence>
<dbReference type="InParanoid" id="A0A0C2X023"/>
<gene>
    <name evidence="1" type="ORF">M378DRAFT_806821</name>
</gene>
<dbReference type="AlphaFoldDB" id="A0A0C2X023"/>
<accession>A0A0C2X023</accession>